<dbReference type="EMBL" id="JASNQZ010000011">
    <property type="protein sequence ID" value="KAL0951524.1"/>
    <property type="molecule type" value="Genomic_DNA"/>
</dbReference>
<dbReference type="SUPFAM" id="SSF53448">
    <property type="entry name" value="Nucleotide-diphospho-sugar transferases"/>
    <property type="match status" value="1"/>
</dbReference>
<comment type="caution">
    <text evidence="2">The sequence shown here is derived from an EMBL/GenBank/DDBJ whole genome shotgun (WGS) entry which is preliminary data.</text>
</comment>
<feature type="compositionally biased region" description="Basic and acidic residues" evidence="1">
    <location>
        <begin position="417"/>
        <end position="428"/>
    </location>
</feature>
<feature type="compositionally biased region" description="Basic and acidic residues" evidence="1">
    <location>
        <begin position="728"/>
        <end position="744"/>
    </location>
</feature>
<feature type="compositionally biased region" description="Acidic residues" evidence="1">
    <location>
        <begin position="745"/>
        <end position="756"/>
    </location>
</feature>
<keyword evidence="3" id="KW-1185">Reference proteome</keyword>
<feature type="compositionally biased region" description="Basic and acidic residues" evidence="1">
    <location>
        <begin position="444"/>
        <end position="460"/>
    </location>
</feature>
<sequence length="1019" mass="112530">MAHNYAFVTLLTSDAYLPGALALAAALKDVHPSPVVTPEVDFDIVCLVTPETVDVSSIKLLRRAFNVVIGVEVIGQQDEKGLQLLGRPDLDTVLTKLHVFRLTQYSKIIFLDADVLPIRPLSHLFTLPYEFSAAPDVGWPDIFNSGVLVLSPGEDNFTELNQLLKSKGTWDGGDQGILNEWRGVDWNRLSFTYNTTPTAAYTYAPAYERYGSKISAIHFIGPNKPWKSIAYRAPFAGSQPTDSAASDTQRAYDYNSLVDRWYAVYDRHYRNETFGPEAEFEVRHYASAWDDTPTGAEMVASTEVAAAGAFGLDELRKLAIEGVVPASTGTHVQNRDGEGEYRSMPLEGRVHLLRPRPIEESRSQERTPVPRELPLPEPGSAPLMATLPTPGPDEYPPSPHLAPRSLPGTVTSSRQASMHEDSQHKDPPNDASSSRYPSYLSHGSQDHEHHHQGGEHDHQQHQQQWHQPPSQDSQPQHEHRVDPHVEHHDHGHHHHPAPQQHHDHGYHHHHEHHQEKPRPPSPPMLIWNPAVDPPPNNPPKADAFPTDTYFTNVWDHTPSKHNDQAYHAPETPRDSGGFFQPPPNAEIPEHLLQQGHYRNVLGDQGPSHVPPVPDVKKVKSVFPWEEKPRHMPGRVFPSGDAPLPSQFVQPEAPRPPSPPAPPEPPAPTSPEPYPARPSPIYGFPPNLAFANAWDTVPSIQKYASKLVRPPPVPHSASVSFEAVRRKRGESFRSWDERLEQSSRDGDDEDEGDEEGDTHEPIAGKWDEDSEQEESPKTSPKTRSRAGSISAGYLIKGKRKDYRTRGVQTMPREMRSQAVQVEMETPKVLTARLPERKTSRQGSSSGKKSWAPSGVSAVLQPLAMHDMSVGPEAVATPTFAASPTTQPLSPDALNAVNLPSGIRSPREFNFPTSPPPGRTTPRGAQTPITKPRSPPSPAQAITISKAPSDSSSATSAPSSAGPVSPPETLHAALPVPPPRKAGRVWDPARGVELFKRGSEEVLARFLRMGWEDEARRSPEV</sequence>
<dbReference type="InterPro" id="IPR029044">
    <property type="entry name" value="Nucleotide-diphossugar_trans"/>
</dbReference>
<feature type="compositionally biased region" description="Basic and acidic residues" evidence="1">
    <location>
        <begin position="475"/>
        <end position="489"/>
    </location>
</feature>
<evidence type="ECO:0000313" key="3">
    <source>
        <dbReference type="Proteomes" id="UP001556367"/>
    </source>
</evidence>
<evidence type="ECO:0000313" key="2">
    <source>
        <dbReference type="EMBL" id="KAL0951524.1"/>
    </source>
</evidence>
<dbReference type="PANTHER" id="PTHR11183">
    <property type="entry name" value="GLYCOGENIN SUBFAMILY MEMBER"/>
    <property type="match status" value="1"/>
</dbReference>
<gene>
    <name evidence="2" type="ORF">HGRIS_008208</name>
</gene>
<dbReference type="InterPro" id="IPR050587">
    <property type="entry name" value="GNT1/Glycosyltrans_8"/>
</dbReference>
<feature type="compositionally biased region" description="Basic and acidic residues" evidence="1">
    <location>
        <begin position="757"/>
        <end position="766"/>
    </location>
</feature>
<feature type="region of interest" description="Disordered" evidence="1">
    <location>
        <begin position="877"/>
        <end position="983"/>
    </location>
</feature>
<feature type="compositionally biased region" description="Polar residues" evidence="1">
    <location>
        <begin position="776"/>
        <end position="786"/>
    </location>
</feature>
<feature type="compositionally biased region" description="Pro residues" evidence="1">
    <location>
        <begin position="389"/>
        <end position="400"/>
    </location>
</feature>
<feature type="compositionally biased region" description="Basic and acidic residues" evidence="1">
    <location>
        <begin position="356"/>
        <end position="369"/>
    </location>
</feature>
<dbReference type="Proteomes" id="UP001556367">
    <property type="component" value="Unassembled WGS sequence"/>
</dbReference>
<feature type="compositionally biased region" description="Pro residues" evidence="1">
    <location>
        <begin position="652"/>
        <end position="677"/>
    </location>
</feature>
<evidence type="ECO:0000256" key="1">
    <source>
        <dbReference type="SAM" id="MobiDB-lite"/>
    </source>
</evidence>
<reference evidence="3" key="1">
    <citation type="submission" date="2024-06" db="EMBL/GenBank/DDBJ databases">
        <title>Multi-omics analyses provide insights into the biosynthesis of the anticancer antibiotic pleurotin in Hohenbuehelia grisea.</title>
        <authorList>
            <person name="Weaver J.A."/>
            <person name="Alberti F."/>
        </authorList>
    </citation>
    <scope>NUCLEOTIDE SEQUENCE [LARGE SCALE GENOMIC DNA]</scope>
    <source>
        <strain evidence="3">T-177</strain>
    </source>
</reference>
<feature type="compositionally biased region" description="Polar residues" evidence="1">
    <location>
        <begin position="878"/>
        <end position="887"/>
    </location>
</feature>
<organism evidence="2 3">
    <name type="scientific">Hohenbuehelia grisea</name>
    <dbReference type="NCBI Taxonomy" id="104357"/>
    <lineage>
        <taxon>Eukaryota</taxon>
        <taxon>Fungi</taxon>
        <taxon>Dikarya</taxon>
        <taxon>Basidiomycota</taxon>
        <taxon>Agaricomycotina</taxon>
        <taxon>Agaricomycetes</taxon>
        <taxon>Agaricomycetidae</taxon>
        <taxon>Agaricales</taxon>
        <taxon>Pleurotineae</taxon>
        <taxon>Pleurotaceae</taxon>
        <taxon>Hohenbuehelia</taxon>
    </lineage>
</organism>
<feature type="compositionally biased region" description="Low complexity" evidence="1">
    <location>
        <begin position="943"/>
        <end position="961"/>
    </location>
</feature>
<dbReference type="CDD" id="cd02537">
    <property type="entry name" value="GT8_Glycogenin"/>
    <property type="match status" value="1"/>
</dbReference>
<proteinExistence type="predicted"/>
<protein>
    <recommendedName>
        <fullName evidence="4">Glycogenin</fullName>
    </recommendedName>
</protein>
<dbReference type="Gene3D" id="3.90.550.10">
    <property type="entry name" value="Spore Coat Polysaccharide Biosynthesis Protein SpsA, Chain A"/>
    <property type="match status" value="1"/>
</dbReference>
<dbReference type="InterPro" id="IPR002495">
    <property type="entry name" value="Glyco_trans_8"/>
</dbReference>
<feature type="region of interest" description="Disordered" evidence="1">
    <location>
        <begin position="623"/>
        <end position="687"/>
    </location>
</feature>
<feature type="compositionally biased region" description="Low complexity" evidence="1">
    <location>
        <begin position="461"/>
        <end position="474"/>
    </location>
</feature>
<dbReference type="Pfam" id="PF01501">
    <property type="entry name" value="Glyco_transf_8"/>
    <property type="match status" value="1"/>
</dbReference>
<name>A0ABR3J7B0_9AGAR</name>
<accession>A0ABR3J7B0</accession>
<feature type="region of interest" description="Disordered" evidence="1">
    <location>
        <begin position="329"/>
        <end position="587"/>
    </location>
</feature>
<evidence type="ECO:0008006" key="4">
    <source>
        <dbReference type="Google" id="ProtNLM"/>
    </source>
</evidence>
<feature type="region of interest" description="Disordered" evidence="1">
    <location>
        <begin position="704"/>
        <end position="852"/>
    </location>
</feature>